<dbReference type="Proteomes" id="UP001604277">
    <property type="component" value="Unassembled WGS sequence"/>
</dbReference>
<organism evidence="2 3">
    <name type="scientific">Forsythia ovata</name>
    <dbReference type="NCBI Taxonomy" id="205694"/>
    <lineage>
        <taxon>Eukaryota</taxon>
        <taxon>Viridiplantae</taxon>
        <taxon>Streptophyta</taxon>
        <taxon>Embryophyta</taxon>
        <taxon>Tracheophyta</taxon>
        <taxon>Spermatophyta</taxon>
        <taxon>Magnoliopsida</taxon>
        <taxon>eudicotyledons</taxon>
        <taxon>Gunneridae</taxon>
        <taxon>Pentapetalae</taxon>
        <taxon>asterids</taxon>
        <taxon>lamiids</taxon>
        <taxon>Lamiales</taxon>
        <taxon>Oleaceae</taxon>
        <taxon>Forsythieae</taxon>
        <taxon>Forsythia</taxon>
    </lineage>
</organism>
<evidence type="ECO:0000313" key="3">
    <source>
        <dbReference type="Proteomes" id="UP001604277"/>
    </source>
</evidence>
<gene>
    <name evidence="2" type="ORF">Fot_05722</name>
</gene>
<dbReference type="EMBL" id="JBFOLJ010000002">
    <property type="protein sequence ID" value="KAL2552103.1"/>
    <property type="molecule type" value="Genomic_DNA"/>
</dbReference>
<accession>A0ABD1WR08</accession>
<sequence length="194" mass="21983">MSDKERIIDENDLERQSEHLEDSNFNPKWQMDEIQQANEEEVPRKKCNRQQKKIFISKIVSTLAEQVQMLVEENGEKNVVLEDQAKKERRIRAEARAPATNYSHSHSELCNSRLPVTHLKSEGIDLLRPPMSLKVLVTKLTPTKGSPMCLKGEEADEAALEVLGASKASTREASVVSAARGEHRQQSYLHSPKK</sequence>
<feature type="compositionally biased region" description="Basic and acidic residues" evidence="1">
    <location>
        <begin position="1"/>
        <end position="22"/>
    </location>
</feature>
<protein>
    <submittedName>
        <fullName evidence="2">Uncharacterized protein</fullName>
    </submittedName>
</protein>
<keyword evidence="3" id="KW-1185">Reference proteome</keyword>
<feature type="region of interest" description="Disordered" evidence="1">
    <location>
        <begin position="171"/>
        <end position="194"/>
    </location>
</feature>
<dbReference type="AlphaFoldDB" id="A0ABD1WR08"/>
<evidence type="ECO:0000313" key="2">
    <source>
        <dbReference type="EMBL" id="KAL2552103.1"/>
    </source>
</evidence>
<reference evidence="3" key="1">
    <citation type="submission" date="2024-07" db="EMBL/GenBank/DDBJ databases">
        <title>Two chromosome-level genome assemblies of Korean endemic species Abeliophyllum distichum and Forsythia ovata (Oleaceae).</title>
        <authorList>
            <person name="Jang H."/>
        </authorList>
    </citation>
    <scope>NUCLEOTIDE SEQUENCE [LARGE SCALE GENOMIC DNA]</scope>
</reference>
<comment type="caution">
    <text evidence="2">The sequence shown here is derived from an EMBL/GenBank/DDBJ whole genome shotgun (WGS) entry which is preliminary data.</text>
</comment>
<name>A0ABD1WR08_9LAMI</name>
<feature type="region of interest" description="Disordered" evidence="1">
    <location>
        <begin position="1"/>
        <end position="28"/>
    </location>
</feature>
<evidence type="ECO:0000256" key="1">
    <source>
        <dbReference type="SAM" id="MobiDB-lite"/>
    </source>
</evidence>
<proteinExistence type="predicted"/>